<dbReference type="InterPro" id="IPR029787">
    <property type="entry name" value="Nucleotide_cyclase"/>
</dbReference>
<evidence type="ECO:0000313" key="3">
    <source>
        <dbReference type="Proteomes" id="UP001596990"/>
    </source>
</evidence>
<keyword evidence="2" id="KW-0808">Transferase</keyword>
<dbReference type="PANTHER" id="PTHR45138:SF9">
    <property type="entry name" value="DIGUANYLATE CYCLASE DGCM-RELATED"/>
    <property type="match status" value="1"/>
</dbReference>
<dbReference type="InterPro" id="IPR029016">
    <property type="entry name" value="GAF-like_dom_sf"/>
</dbReference>
<dbReference type="Proteomes" id="UP001596990">
    <property type="component" value="Unassembled WGS sequence"/>
</dbReference>
<evidence type="ECO:0000259" key="1">
    <source>
        <dbReference type="PROSITE" id="PS50887"/>
    </source>
</evidence>
<protein>
    <submittedName>
        <fullName evidence="2">Diguanylate cyclase domain-containing protein</fullName>
        <ecNumber evidence="2">2.7.7.65</ecNumber>
    </submittedName>
</protein>
<gene>
    <name evidence="2" type="ORF">ACFQ2J_07575</name>
</gene>
<dbReference type="PANTHER" id="PTHR45138">
    <property type="entry name" value="REGULATORY COMPONENTS OF SENSORY TRANSDUCTION SYSTEM"/>
    <property type="match status" value="1"/>
</dbReference>
<keyword evidence="3" id="KW-1185">Reference proteome</keyword>
<dbReference type="NCBIfam" id="TIGR00254">
    <property type="entry name" value="GGDEF"/>
    <property type="match status" value="1"/>
</dbReference>
<proteinExistence type="predicted"/>
<feature type="domain" description="GGDEF" evidence="1">
    <location>
        <begin position="455"/>
        <end position="583"/>
    </location>
</feature>
<keyword evidence="2" id="KW-0548">Nucleotidyltransferase</keyword>
<dbReference type="GO" id="GO:0052621">
    <property type="term" value="F:diguanylate cyclase activity"/>
    <property type="evidence" value="ECO:0007669"/>
    <property type="project" value="UniProtKB-EC"/>
</dbReference>
<dbReference type="SMART" id="SM00065">
    <property type="entry name" value="GAF"/>
    <property type="match status" value="2"/>
</dbReference>
<dbReference type="SUPFAM" id="SSF55781">
    <property type="entry name" value="GAF domain-like"/>
    <property type="match status" value="2"/>
</dbReference>
<evidence type="ECO:0000313" key="2">
    <source>
        <dbReference type="EMBL" id="MFD1019057.1"/>
    </source>
</evidence>
<organism evidence="2 3">
    <name type="scientific">Thalassobacillus hwangdonensis</name>
    <dbReference type="NCBI Taxonomy" id="546108"/>
    <lineage>
        <taxon>Bacteria</taxon>
        <taxon>Bacillati</taxon>
        <taxon>Bacillota</taxon>
        <taxon>Bacilli</taxon>
        <taxon>Bacillales</taxon>
        <taxon>Bacillaceae</taxon>
        <taxon>Thalassobacillus</taxon>
    </lineage>
</organism>
<sequence>MSYEMKRIFGAEMCSFYLYDEWKGDYELYSDREEVLMERISAIDFKDENSYYMEASHLFKQKRELFSYIVPLQIEQKNYGYIMLAFKEAWAPEDQEVSEVAFQVLRFLLKMESYYKTLEEERKYELLYRVTSKFHSSMDMEEVLYEIIRTLKKIYPSFDYHLLLSQDFTGKHELPVKELTYGNDSNCPASEQAYLTGEVQMEDRLENKKSCLYAPLKGKQGVYGVLEVIAPSAMLFPEKDVEFIVLLANTAGNALENARLYQQSKKLVSDLQLVNETSHRLNSNLRLADTIIYMSEQIRKSFHADEVGFVLLNEGSYQRYQVLDGSTGFFKNEAVFPFIKQTEAMIDTQQDAVFIGDYRMKTNDEAFPFQSMMAIPMLEQDRTIGFVIVLHERPYFFPFESFKLLQSLVHHSTLAFANAMLREELEKSVITDYLTKLYSRSYLDQQVQEHMAKDEQGAFLLFDIDDFKKVNDTYGHQVGDEIIIQVASIMKGKLTGKAFAARMGGEELAIYLPDASLEHAEAIANAIREEIQASTKPGITVSCGVSYWRVEEELDPTFVIRQADKALYTAKDRGKNKVFLEDRFAKLH</sequence>
<dbReference type="PROSITE" id="PS50887">
    <property type="entry name" value="GGDEF"/>
    <property type="match status" value="1"/>
</dbReference>
<accession>A0ABW3KYV4</accession>
<comment type="caution">
    <text evidence="2">The sequence shown here is derived from an EMBL/GenBank/DDBJ whole genome shotgun (WGS) entry which is preliminary data.</text>
</comment>
<reference evidence="3" key="1">
    <citation type="journal article" date="2019" name="Int. J. Syst. Evol. Microbiol.">
        <title>The Global Catalogue of Microorganisms (GCM) 10K type strain sequencing project: providing services to taxonomists for standard genome sequencing and annotation.</title>
        <authorList>
            <consortium name="The Broad Institute Genomics Platform"/>
            <consortium name="The Broad Institute Genome Sequencing Center for Infectious Disease"/>
            <person name="Wu L."/>
            <person name="Ma J."/>
        </authorList>
    </citation>
    <scope>NUCLEOTIDE SEQUENCE [LARGE SCALE GENOMIC DNA]</scope>
    <source>
        <strain evidence="3">CCUG 56607</strain>
    </source>
</reference>
<dbReference type="Pfam" id="PF00990">
    <property type="entry name" value="GGDEF"/>
    <property type="match status" value="1"/>
</dbReference>
<dbReference type="SUPFAM" id="SSF55073">
    <property type="entry name" value="Nucleotide cyclase"/>
    <property type="match status" value="1"/>
</dbReference>
<dbReference type="InterPro" id="IPR050469">
    <property type="entry name" value="Diguanylate_Cyclase"/>
</dbReference>
<dbReference type="InterPro" id="IPR003018">
    <property type="entry name" value="GAF"/>
</dbReference>
<dbReference type="EC" id="2.7.7.65" evidence="2"/>
<dbReference type="CDD" id="cd01949">
    <property type="entry name" value="GGDEF"/>
    <property type="match status" value="1"/>
</dbReference>
<dbReference type="Gene3D" id="3.30.450.40">
    <property type="match status" value="2"/>
</dbReference>
<dbReference type="EMBL" id="JBHTKL010000001">
    <property type="protein sequence ID" value="MFD1019057.1"/>
    <property type="molecule type" value="Genomic_DNA"/>
</dbReference>
<dbReference type="InterPro" id="IPR000160">
    <property type="entry name" value="GGDEF_dom"/>
</dbReference>
<name>A0ABW3KYV4_9BACI</name>
<dbReference type="SMART" id="SM00267">
    <property type="entry name" value="GGDEF"/>
    <property type="match status" value="1"/>
</dbReference>
<dbReference type="InterPro" id="IPR043128">
    <property type="entry name" value="Rev_trsase/Diguanyl_cyclase"/>
</dbReference>
<dbReference type="Gene3D" id="3.30.70.270">
    <property type="match status" value="1"/>
</dbReference>